<dbReference type="RefSeq" id="WP_344166897.1">
    <property type="nucleotide sequence ID" value="NZ_BAAARY010000001.1"/>
</dbReference>
<reference evidence="4" key="1">
    <citation type="journal article" date="2019" name="Int. J. Syst. Evol. Microbiol.">
        <title>The Global Catalogue of Microorganisms (GCM) 10K type strain sequencing project: providing services to taxonomists for standard genome sequencing and annotation.</title>
        <authorList>
            <consortium name="The Broad Institute Genomics Platform"/>
            <consortium name="The Broad Institute Genome Sequencing Center for Infectious Disease"/>
            <person name="Wu L."/>
            <person name="Ma J."/>
        </authorList>
    </citation>
    <scope>NUCLEOTIDE SEQUENCE [LARGE SCALE GENOMIC DNA]</scope>
    <source>
        <strain evidence="4">JCM 3367</strain>
    </source>
</reference>
<feature type="domain" description="Solute-binding protein family 5" evidence="2">
    <location>
        <begin position="94"/>
        <end position="426"/>
    </location>
</feature>
<evidence type="ECO:0000256" key="1">
    <source>
        <dbReference type="SAM" id="SignalP"/>
    </source>
</evidence>
<dbReference type="PIRSF" id="PIRSF002741">
    <property type="entry name" value="MppA"/>
    <property type="match status" value="1"/>
</dbReference>
<dbReference type="PANTHER" id="PTHR30290">
    <property type="entry name" value="PERIPLASMIC BINDING COMPONENT OF ABC TRANSPORTER"/>
    <property type="match status" value="1"/>
</dbReference>
<dbReference type="PROSITE" id="PS51257">
    <property type="entry name" value="PROKAR_LIPOPROTEIN"/>
    <property type="match status" value="1"/>
</dbReference>
<dbReference type="PROSITE" id="PS51318">
    <property type="entry name" value="TAT"/>
    <property type="match status" value="1"/>
</dbReference>
<feature type="signal peptide" evidence="1">
    <location>
        <begin position="1"/>
        <end position="27"/>
    </location>
</feature>
<dbReference type="Proteomes" id="UP001499978">
    <property type="component" value="Unassembled WGS sequence"/>
</dbReference>
<dbReference type="InterPro" id="IPR006311">
    <property type="entry name" value="TAT_signal"/>
</dbReference>
<name>A0ABP6AA34_9ACTN</name>
<accession>A0ABP6AA34</accession>
<dbReference type="CDD" id="cd08503">
    <property type="entry name" value="PBP2_NikA_DppA_OppA_like_17"/>
    <property type="match status" value="1"/>
</dbReference>
<keyword evidence="4" id="KW-1185">Reference proteome</keyword>
<dbReference type="EMBL" id="BAAARY010000001">
    <property type="protein sequence ID" value="GAA2511128.1"/>
    <property type="molecule type" value="Genomic_DNA"/>
</dbReference>
<gene>
    <name evidence="3" type="ORF">GCM10010201_02500</name>
</gene>
<keyword evidence="1" id="KW-0732">Signal</keyword>
<dbReference type="SUPFAM" id="SSF53850">
    <property type="entry name" value="Periplasmic binding protein-like II"/>
    <property type="match status" value="1"/>
</dbReference>
<dbReference type="Gene3D" id="3.90.76.10">
    <property type="entry name" value="Dipeptide-binding Protein, Domain 1"/>
    <property type="match status" value="1"/>
</dbReference>
<dbReference type="InterPro" id="IPR030678">
    <property type="entry name" value="Peptide/Ni-bd"/>
</dbReference>
<dbReference type="Gene3D" id="3.40.190.10">
    <property type="entry name" value="Periplasmic binding protein-like II"/>
    <property type="match status" value="1"/>
</dbReference>
<dbReference type="Gene3D" id="3.10.105.10">
    <property type="entry name" value="Dipeptide-binding Protein, Domain 3"/>
    <property type="match status" value="1"/>
</dbReference>
<sequence>MTSRPSRRSLLRGALAGAIILGAPGLASCRSTTAAAGGPAGGPPRRGGNLRVVVSGASTTDDVLDPHLAGSWGGGAVAKNVFDRLVAHTNELTLRPRLAEQLAPNADGTVWTIHLRKGVRWHDGKPLTADDVLWSVRRILDPANKLPAAADLQMVDIAKSRKVDDLTVELRMKQPTADLGALLAGWYVYVVQNGARRFDRQHPPVGTGPFRFDSWSPGERTRLVRNEHYWEPGQPYVDSVEILLAVEADARLNVFLSGQADIVHELSYVQARAQQGSSAMALHPSPVGTFHSFNMLIDREPFTDPRVREALKLAVDRKAIVDSVFFGYGEIGNDLYGKGAPNYADGIPQRPYDPERARALLREAGKENLTVTLHTAEVNPGYVQSALLFAEQAKKAGITVEVAKSAPDSYFSDVYRKQPFTQTGWGSYALEWFYGQALLADAPSNETAWRRPAWDRAFATARGTLDPALRRQRYAQLQQELWTDGGYIIHSYAKWLDGVSPRVGGYVPATVATDDWCSYRGVWL</sequence>
<feature type="chain" id="PRO_5045591575" evidence="1">
    <location>
        <begin position="28"/>
        <end position="524"/>
    </location>
</feature>
<comment type="caution">
    <text evidence="3">The sequence shown here is derived from an EMBL/GenBank/DDBJ whole genome shotgun (WGS) entry which is preliminary data.</text>
</comment>
<protein>
    <submittedName>
        <fullName evidence="3">ABC transporter substrate-binding protein</fullName>
    </submittedName>
</protein>
<dbReference type="InterPro" id="IPR039424">
    <property type="entry name" value="SBP_5"/>
</dbReference>
<evidence type="ECO:0000313" key="4">
    <source>
        <dbReference type="Proteomes" id="UP001499978"/>
    </source>
</evidence>
<proteinExistence type="predicted"/>
<evidence type="ECO:0000313" key="3">
    <source>
        <dbReference type="EMBL" id="GAA2511128.1"/>
    </source>
</evidence>
<dbReference type="Pfam" id="PF00496">
    <property type="entry name" value="SBP_bac_5"/>
    <property type="match status" value="1"/>
</dbReference>
<organism evidence="3 4">
    <name type="scientific">Pilimelia columellifera subsp. columellifera</name>
    <dbReference type="NCBI Taxonomy" id="706583"/>
    <lineage>
        <taxon>Bacteria</taxon>
        <taxon>Bacillati</taxon>
        <taxon>Actinomycetota</taxon>
        <taxon>Actinomycetes</taxon>
        <taxon>Micromonosporales</taxon>
        <taxon>Micromonosporaceae</taxon>
        <taxon>Pilimelia</taxon>
    </lineage>
</organism>
<evidence type="ECO:0000259" key="2">
    <source>
        <dbReference type="Pfam" id="PF00496"/>
    </source>
</evidence>
<dbReference type="InterPro" id="IPR000914">
    <property type="entry name" value="SBP_5_dom"/>
</dbReference>